<sequence>MDRYASYALQKKRQAHLNEKHQRVVLDETFGDLKLYRQGSAANKGCPIVSNGAEIQAWSIEDARKLYEDLSDLLDHHDKRLREDPAYAQMIKDYEEG</sequence>
<dbReference type="Proteomes" id="UP000516738">
    <property type="component" value="Segment"/>
</dbReference>
<gene>
    <name evidence="1" type="primary">91</name>
    <name evidence="1" type="ORF">SEA_SIENNA_91</name>
</gene>
<accession>A0A7L7SIW3</accession>
<reference evidence="1 2" key="1">
    <citation type="submission" date="2020-07" db="EMBL/GenBank/DDBJ databases">
        <authorList>
            <person name="Bortz R.L."/>
            <person name="Azar A."/>
            <person name="Bigley D.P."/>
            <person name="Brower T.S."/>
            <person name="Grinkewitz S."/>
            <person name="Hileman B.A."/>
            <person name="Kistler A."/>
            <person name="Lapat C.L."/>
            <person name="Murphey C.P."/>
            <person name="Rahman A."/>
            <person name="Strauss J.R."/>
            <person name="Taylor J.L."/>
            <person name="Butela K.A."/>
            <person name="Garlena R.A."/>
            <person name="Russell D.A."/>
            <person name="Pope W.H."/>
            <person name="Jacobs-Sera D."/>
            <person name="Hatfull G.F."/>
        </authorList>
    </citation>
    <scope>NUCLEOTIDE SEQUENCE [LARGE SCALE GENOMIC DNA]</scope>
</reference>
<evidence type="ECO:0000313" key="2">
    <source>
        <dbReference type="Proteomes" id="UP000516738"/>
    </source>
</evidence>
<proteinExistence type="predicted"/>
<name>A0A7L7SIW3_9CAUD</name>
<protein>
    <submittedName>
        <fullName evidence="1">Uncharacterized protein</fullName>
    </submittedName>
</protein>
<organism evidence="1 2">
    <name type="scientific">Gordonia phage Sienna</name>
    <dbReference type="NCBI Taxonomy" id="2759396"/>
    <lineage>
        <taxon>Viruses</taxon>
        <taxon>Duplodnaviria</taxon>
        <taxon>Heunggongvirae</taxon>
        <taxon>Uroviricota</taxon>
        <taxon>Caudoviricetes</taxon>
        <taxon>Terapinvirus</taxon>
        <taxon>Terapinvirus terapin</taxon>
    </lineage>
</organism>
<dbReference type="EMBL" id="MT771345">
    <property type="protein sequence ID" value="QOC56236.1"/>
    <property type="molecule type" value="Genomic_DNA"/>
</dbReference>
<evidence type="ECO:0000313" key="1">
    <source>
        <dbReference type="EMBL" id="QOC56236.1"/>
    </source>
</evidence>